<dbReference type="PRINTS" id="PR00723">
    <property type="entry name" value="SUBTILISIN"/>
</dbReference>
<dbReference type="InterPro" id="IPR010259">
    <property type="entry name" value="S8pro/Inhibitor_I9"/>
</dbReference>
<dbReference type="InterPro" id="IPR034197">
    <property type="entry name" value="Peptidases_S8_3"/>
</dbReference>
<dbReference type="InterPro" id="IPR023828">
    <property type="entry name" value="Peptidase_S8_Ser-AS"/>
</dbReference>
<organism evidence="12 13">
    <name type="scientific">Genlisea aurea</name>
    <dbReference type="NCBI Taxonomy" id="192259"/>
    <lineage>
        <taxon>Eukaryota</taxon>
        <taxon>Viridiplantae</taxon>
        <taxon>Streptophyta</taxon>
        <taxon>Embryophyta</taxon>
        <taxon>Tracheophyta</taxon>
        <taxon>Spermatophyta</taxon>
        <taxon>Magnoliopsida</taxon>
        <taxon>eudicotyledons</taxon>
        <taxon>Gunneridae</taxon>
        <taxon>Pentapetalae</taxon>
        <taxon>asterids</taxon>
        <taxon>lamiids</taxon>
        <taxon>Lamiales</taxon>
        <taxon>Lentibulariaceae</taxon>
        <taxon>Genlisea</taxon>
    </lineage>
</organism>
<dbReference type="OrthoDB" id="206201at2759"/>
<accession>S8DB51</accession>
<evidence type="ECO:0000313" key="13">
    <source>
        <dbReference type="Proteomes" id="UP000015453"/>
    </source>
</evidence>
<keyword evidence="13" id="KW-1185">Reference proteome</keyword>
<protein>
    <submittedName>
        <fullName evidence="12">Uncharacterized protein</fullName>
    </submittedName>
</protein>
<dbReference type="InterPro" id="IPR037045">
    <property type="entry name" value="S8pro/Inhibitor_I9_sf"/>
</dbReference>
<feature type="signal peptide" evidence="8">
    <location>
        <begin position="1"/>
        <end position="24"/>
    </location>
</feature>
<keyword evidence="4 7" id="KW-0378">Hydrolase</keyword>
<comment type="caution">
    <text evidence="12">The sequence shown here is derived from an EMBL/GenBank/DDBJ whole genome shotgun (WGS) entry which is preliminary data.</text>
</comment>
<dbReference type="InterPro" id="IPR045051">
    <property type="entry name" value="SBT"/>
</dbReference>
<comment type="similarity">
    <text evidence="1 7">Belongs to the peptidase S8 family.</text>
</comment>
<keyword evidence="3 8" id="KW-0732">Signal</keyword>
<dbReference type="CDD" id="cd02120">
    <property type="entry name" value="PA_subtilisin_like"/>
    <property type="match status" value="1"/>
</dbReference>
<feature type="active site" description="Charge relay system" evidence="6 7">
    <location>
        <position position="143"/>
    </location>
</feature>
<dbReference type="Pfam" id="PF05922">
    <property type="entry name" value="Inhibitor_I9"/>
    <property type="match status" value="1"/>
</dbReference>
<evidence type="ECO:0000259" key="9">
    <source>
        <dbReference type="Pfam" id="PF00082"/>
    </source>
</evidence>
<dbReference type="SUPFAM" id="SSF52743">
    <property type="entry name" value="Subtilisin-like"/>
    <property type="match status" value="1"/>
</dbReference>
<evidence type="ECO:0000256" key="4">
    <source>
        <dbReference type="ARBA" id="ARBA00022801"/>
    </source>
</evidence>
<evidence type="ECO:0000256" key="7">
    <source>
        <dbReference type="PROSITE-ProRule" id="PRU01240"/>
    </source>
</evidence>
<dbReference type="InterPro" id="IPR036852">
    <property type="entry name" value="Peptidase_S8/S53_dom_sf"/>
</dbReference>
<feature type="domain" description="Peptidase S8/S53" evidence="9">
    <location>
        <begin position="136"/>
        <end position="560"/>
    </location>
</feature>
<dbReference type="InterPro" id="IPR000209">
    <property type="entry name" value="Peptidase_S8/S53_dom"/>
</dbReference>
<dbReference type="Gene3D" id="3.30.70.80">
    <property type="entry name" value="Peptidase S8 propeptide/proteinase inhibitor I9"/>
    <property type="match status" value="1"/>
</dbReference>
<dbReference type="CDD" id="cd04852">
    <property type="entry name" value="Peptidases_S8_3"/>
    <property type="match status" value="1"/>
</dbReference>
<dbReference type="PROSITE" id="PS51892">
    <property type="entry name" value="SUBTILASE"/>
    <property type="match status" value="1"/>
</dbReference>
<evidence type="ECO:0000313" key="12">
    <source>
        <dbReference type="EMBL" id="EPS59928.1"/>
    </source>
</evidence>
<evidence type="ECO:0000256" key="3">
    <source>
        <dbReference type="ARBA" id="ARBA00022729"/>
    </source>
</evidence>
<gene>
    <name evidence="12" type="ORF">M569_14877</name>
</gene>
<feature type="chain" id="PRO_5004562264" evidence="8">
    <location>
        <begin position="25"/>
        <end position="740"/>
    </location>
</feature>
<proteinExistence type="inferred from homology"/>
<evidence type="ECO:0000256" key="2">
    <source>
        <dbReference type="ARBA" id="ARBA00022670"/>
    </source>
</evidence>
<dbReference type="FunFam" id="3.40.50.200:FF:000006">
    <property type="entry name" value="Subtilisin-like protease SBT1.5"/>
    <property type="match status" value="1"/>
</dbReference>
<dbReference type="InterPro" id="IPR041469">
    <property type="entry name" value="Subtilisin-like_FN3"/>
</dbReference>
<keyword evidence="5 7" id="KW-0720">Serine protease</keyword>
<evidence type="ECO:0000259" key="11">
    <source>
        <dbReference type="Pfam" id="PF17766"/>
    </source>
</evidence>
<sequence length="740" mass="79411">MAVKQSMKLTTALLLLHFSLLSVADSLSEANGRRAYIVYMGELPENRVSLMDEHHSLMSDAIGDEGLARDNLIYSYKRSFNGFAARLLPREAELLSERDGIVSVFESRTRKVLTTRSWDYLGMPLNVKRNLQIETDTIVGMLDTGVWPESESFNDNGFGPPPKTWRGVCQRGLNFSGCNNKLIGARYFNLAGTVDPKSETPLDTQGHGSHTASTAAGSAVKGASLYGIAEGTARGAVPSARISSYKVCWTLGCSDTDILAGFDHAIADGVDVISVSIGGDPQRFTSDAIAIGSFHAAKNGILTVCAAGNSGPYLGSIQNVAPWILTVAASTIDRQFVSDVRLGNGQKYTGIGINTFTLQNKSYPLTNGALAQASGDVVGNSTACEYMTLDKFKVEGKLMYCRGSGSDTLIRDLGGAAVIMSNDQMLDVAFSTLLPGTSVSLSDGWKIDQSPSGVVYKSRTIPIDAPAVATFSSRGPQDQTPNILKPDITAPGVNILAAFTIFATMTGEDTDDRIVKYNLDSGTSMATPHVSGAAAYVKTFHPDWSPAAIKSALMTTSTSLKIDPAEGELATGSGELSPVPAANPGLVYDIDTISYISFLCKEGYADKEISQLMGNKNYNCSTVPRAQGADGLNYPTFHLQVNATQNRVNAVYYRVVTNVEDRKATYKVEVKAPEGLSVRVTPNVLAFGGGADERKKFKVELKGKFLNRDSWNLRGSIDWVSDEGLRVRSPVVVYRQSNGE</sequence>
<dbReference type="Gene3D" id="2.60.40.2310">
    <property type="match status" value="1"/>
</dbReference>
<name>S8DB51_9LAMI</name>
<feature type="domain" description="Subtilisin-like protease fibronectin type-III" evidence="11">
    <location>
        <begin position="632"/>
        <end position="733"/>
    </location>
</feature>
<dbReference type="PROSITE" id="PS00138">
    <property type="entry name" value="SUBTILASE_SER"/>
    <property type="match status" value="1"/>
</dbReference>
<dbReference type="Gene3D" id="3.50.30.30">
    <property type="match status" value="1"/>
</dbReference>
<keyword evidence="2 7" id="KW-0645">Protease</keyword>
<dbReference type="Pfam" id="PF17766">
    <property type="entry name" value="fn3_6"/>
    <property type="match status" value="1"/>
</dbReference>
<dbReference type="GO" id="GO:0006508">
    <property type="term" value="P:proteolysis"/>
    <property type="evidence" value="ECO:0007669"/>
    <property type="project" value="UniProtKB-KW"/>
</dbReference>
<dbReference type="GO" id="GO:0004252">
    <property type="term" value="F:serine-type endopeptidase activity"/>
    <property type="evidence" value="ECO:0007669"/>
    <property type="project" value="UniProtKB-UniRule"/>
</dbReference>
<feature type="domain" description="Inhibitor I9" evidence="10">
    <location>
        <begin position="36"/>
        <end position="111"/>
    </location>
</feature>
<dbReference type="EMBL" id="AUSU01007968">
    <property type="protein sequence ID" value="EPS59928.1"/>
    <property type="molecule type" value="Genomic_DNA"/>
</dbReference>
<feature type="active site" description="Charge relay system" evidence="6 7">
    <location>
        <position position="524"/>
    </location>
</feature>
<dbReference type="Pfam" id="PF00082">
    <property type="entry name" value="Peptidase_S8"/>
    <property type="match status" value="1"/>
</dbReference>
<dbReference type="Gene3D" id="3.40.50.200">
    <property type="entry name" value="Peptidase S8/S53 domain"/>
    <property type="match status" value="1"/>
</dbReference>
<evidence type="ECO:0000256" key="6">
    <source>
        <dbReference type="PIRSR" id="PIRSR615500-1"/>
    </source>
</evidence>
<evidence type="ECO:0000259" key="10">
    <source>
        <dbReference type="Pfam" id="PF05922"/>
    </source>
</evidence>
<evidence type="ECO:0000256" key="5">
    <source>
        <dbReference type="ARBA" id="ARBA00022825"/>
    </source>
</evidence>
<dbReference type="AlphaFoldDB" id="S8DB51"/>
<dbReference type="PANTHER" id="PTHR10795">
    <property type="entry name" value="PROPROTEIN CONVERTASE SUBTILISIN/KEXIN"/>
    <property type="match status" value="1"/>
</dbReference>
<dbReference type="Proteomes" id="UP000015453">
    <property type="component" value="Unassembled WGS sequence"/>
</dbReference>
<evidence type="ECO:0000256" key="8">
    <source>
        <dbReference type="SAM" id="SignalP"/>
    </source>
</evidence>
<reference evidence="12 13" key="1">
    <citation type="journal article" date="2013" name="BMC Genomics">
        <title>The miniature genome of a carnivorous plant Genlisea aurea contains a low number of genes and short non-coding sequences.</title>
        <authorList>
            <person name="Leushkin E.V."/>
            <person name="Sutormin R.A."/>
            <person name="Nabieva E.R."/>
            <person name="Penin A.A."/>
            <person name="Kondrashov A.S."/>
            <person name="Logacheva M.D."/>
        </authorList>
    </citation>
    <scope>NUCLEOTIDE SEQUENCE [LARGE SCALE GENOMIC DNA]</scope>
</reference>
<feature type="active site" description="Charge relay system" evidence="6 7">
    <location>
        <position position="207"/>
    </location>
</feature>
<dbReference type="InterPro" id="IPR015500">
    <property type="entry name" value="Peptidase_S8_subtilisin-rel"/>
</dbReference>
<evidence type="ECO:0000256" key="1">
    <source>
        <dbReference type="ARBA" id="ARBA00011073"/>
    </source>
</evidence>